<keyword evidence="1" id="KW-1133">Transmembrane helix</keyword>
<dbReference type="Pfam" id="PF04186">
    <property type="entry name" value="FxsA"/>
    <property type="match status" value="1"/>
</dbReference>
<keyword evidence="1" id="KW-0472">Membrane</keyword>
<reference evidence="2" key="1">
    <citation type="submission" date="2020-05" db="EMBL/GenBank/DDBJ databases">
        <authorList>
            <person name="Chiriac C."/>
            <person name="Salcher M."/>
            <person name="Ghai R."/>
            <person name="Kavagutti S V."/>
        </authorList>
    </citation>
    <scope>NUCLEOTIDE SEQUENCE</scope>
</reference>
<evidence type="ECO:0000313" key="3">
    <source>
        <dbReference type="EMBL" id="CAB4915806.1"/>
    </source>
</evidence>
<gene>
    <name evidence="2" type="ORF">UFOPK1908_00374</name>
    <name evidence="3" type="ORF">UFOPK3576_01411</name>
</gene>
<name>A0A6J6HSC2_9ZZZZ</name>
<dbReference type="EMBL" id="CAEZVB010000009">
    <property type="protein sequence ID" value="CAB4615956.1"/>
    <property type="molecule type" value="Genomic_DNA"/>
</dbReference>
<dbReference type="AlphaFoldDB" id="A0A6J6HSC2"/>
<sequence>MKKFLLLGYPVLEFCTALFFIVWLGFGWTFLIYIVGIPIGWIALKAAGRQSRELARNQQLPSRALSFRFVAGMLFLIPGFWTDVLALLCFIPLVQARIAAPFAFLHSNASNLQSRINPWDDGSEIVEGVVIHENDDPTTPNS</sequence>
<feature type="transmembrane region" description="Helical" evidence="1">
    <location>
        <begin position="69"/>
        <end position="94"/>
    </location>
</feature>
<evidence type="ECO:0000313" key="2">
    <source>
        <dbReference type="EMBL" id="CAB4615956.1"/>
    </source>
</evidence>
<dbReference type="PANTHER" id="PTHR35335">
    <property type="entry name" value="UPF0716 PROTEIN FXSA"/>
    <property type="match status" value="1"/>
</dbReference>
<organism evidence="2">
    <name type="scientific">freshwater metagenome</name>
    <dbReference type="NCBI Taxonomy" id="449393"/>
    <lineage>
        <taxon>unclassified sequences</taxon>
        <taxon>metagenomes</taxon>
        <taxon>ecological metagenomes</taxon>
    </lineage>
</organism>
<dbReference type="InterPro" id="IPR007313">
    <property type="entry name" value="FxsA"/>
</dbReference>
<accession>A0A6J6HSC2</accession>
<dbReference type="PANTHER" id="PTHR35335:SF1">
    <property type="entry name" value="UPF0716 PROTEIN FXSA"/>
    <property type="match status" value="1"/>
</dbReference>
<dbReference type="NCBIfam" id="NF008528">
    <property type="entry name" value="PRK11463.1-2"/>
    <property type="match status" value="1"/>
</dbReference>
<feature type="transmembrane region" description="Helical" evidence="1">
    <location>
        <begin position="30"/>
        <end position="48"/>
    </location>
</feature>
<dbReference type="GO" id="GO:0016020">
    <property type="term" value="C:membrane"/>
    <property type="evidence" value="ECO:0007669"/>
    <property type="project" value="InterPro"/>
</dbReference>
<protein>
    <submittedName>
        <fullName evidence="2">Unannotated protein</fullName>
    </submittedName>
</protein>
<evidence type="ECO:0000256" key="1">
    <source>
        <dbReference type="SAM" id="Phobius"/>
    </source>
</evidence>
<keyword evidence="1" id="KW-0812">Transmembrane</keyword>
<dbReference type="EMBL" id="CAFBMO010000076">
    <property type="protein sequence ID" value="CAB4915806.1"/>
    <property type="molecule type" value="Genomic_DNA"/>
</dbReference>
<proteinExistence type="predicted"/>